<comment type="caution">
    <text evidence="1">The sequence shown here is derived from an EMBL/GenBank/DDBJ whole genome shotgun (WGS) entry which is preliminary data.</text>
</comment>
<evidence type="ECO:0000313" key="2">
    <source>
        <dbReference type="Proteomes" id="UP000611723"/>
    </source>
</evidence>
<dbReference type="SUPFAM" id="SSF56059">
    <property type="entry name" value="Glutathione synthetase ATP-binding domain-like"/>
    <property type="match status" value="1"/>
</dbReference>
<protein>
    <recommendedName>
        <fullName evidence="3">Grasp-with-spasm system ATP-grasp peptide maturase</fullName>
    </recommendedName>
</protein>
<name>A0A935CBC9_9BACT</name>
<dbReference type="Proteomes" id="UP000611723">
    <property type="component" value="Unassembled WGS sequence"/>
</dbReference>
<dbReference type="AlphaFoldDB" id="A0A935CBC9"/>
<gene>
    <name evidence="1" type="ORF">JKA74_09645</name>
</gene>
<organism evidence="1 2">
    <name type="scientific">Marivirga aurantiaca</name>
    <dbReference type="NCBI Taxonomy" id="2802615"/>
    <lineage>
        <taxon>Bacteria</taxon>
        <taxon>Pseudomonadati</taxon>
        <taxon>Bacteroidota</taxon>
        <taxon>Cytophagia</taxon>
        <taxon>Cytophagales</taxon>
        <taxon>Marivirgaceae</taxon>
        <taxon>Marivirga</taxon>
    </lineage>
</organism>
<sequence>MILILGYENFEQGTDPVIDWLLFHKANFIKVTLDSLFFREESFHIDVNNSKIYYKGIDLGKEVNVVWYRRFKDDRKIGYKEAKHADLKDSLSLNLQAELSTIFDYICHILKDKLWLPPPERFYTNKLLNLNLAQQAGFRVPATSVTNSKQVIKETVNFRKKSSITKPISEGARRLLQAGNLTFIQFAKTIEANILDELPDFFFPSLIQDKLKIDYEIRVFFLAGKLFATKIESSEEESSDDRRTQDESKLVHSPYTLPESVAEMVNEFMRLANLNSGCIDLAKCERDEFFFLEVNPVGQYLFESKKCNYYIEREIANWLVQNDRSSQMKIA</sequence>
<keyword evidence="2" id="KW-1185">Reference proteome</keyword>
<reference evidence="1" key="1">
    <citation type="submission" date="2021-01" db="EMBL/GenBank/DDBJ databases">
        <title>Marivirga aurantiaca sp. nov., isolated from intertidal surface sediments.</title>
        <authorList>
            <person name="Zhang M."/>
        </authorList>
    </citation>
    <scope>NUCLEOTIDE SEQUENCE</scope>
    <source>
        <strain evidence="1">S37H4</strain>
    </source>
</reference>
<evidence type="ECO:0000313" key="1">
    <source>
        <dbReference type="EMBL" id="MBK6265303.1"/>
    </source>
</evidence>
<dbReference type="EMBL" id="JAEQBW010000003">
    <property type="protein sequence ID" value="MBK6265303.1"/>
    <property type="molecule type" value="Genomic_DNA"/>
</dbReference>
<proteinExistence type="predicted"/>
<evidence type="ECO:0008006" key="3">
    <source>
        <dbReference type="Google" id="ProtNLM"/>
    </source>
</evidence>
<accession>A0A935CBC9</accession>
<dbReference type="Gene3D" id="3.30.470.20">
    <property type="entry name" value="ATP-grasp fold, B domain"/>
    <property type="match status" value="1"/>
</dbReference>
<dbReference type="RefSeq" id="WP_201430971.1">
    <property type="nucleotide sequence ID" value="NZ_JAEQBW010000003.1"/>
</dbReference>